<dbReference type="InterPro" id="IPR051609">
    <property type="entry name" value="NmrA/Isoflavone_reductase-like"/>
</dbReference>
<dbReference type="STRING" id="1157616.A0A1Z5ST66"/>
<dbReference type="PANTHER" id="PTHR47706:SF9">
    <property type="entry name" value="NMRA-LIKE DOMAIN-CONTAINING PROTEIN-RELATED"/>
    <property type="match status" value="1"/>
</dbReference>
<keyword evidence="6" id="KW-1185">Reference proteome</keyword>
<accession>A0A1Z5ST66</accession>
<dbReference type="OrthoDB" id="9974981at2759"/>
<evidence type="ECO:0000256" key="2">
    <source>
        <dbReference type="ARBA" id="ARBA00022857"/>
    </source>
</evidence>
<dbReference type="InterPro" id="IPR045312">
    <property type="entry name" value="PCBER-like"/>
</dbReference>
<evidence type="ECO:0000259" key="4">
    <source>
        <dbReference type="Pfam" id="PF13460"/>
    </source>
</evidence>
<keyword evidence="2" id="KW-0521">NADP</keyword>
<evidence type="ECO:0000313" key="5">
    <source>
        <dbReference type="EMBL" id="OTA24004.1"/>
    </source>
</evidence>
<dbReference type="CDD" id="cd05259">
    <property type="entry name" value="PCBER_SDR_a"/>
    <property type="match status" value="1"/>
</dbReference>
<organism evidence="5 6">
    <name type="scientific">Hortaea werneckii EXF-2000</name>
    <dbReference type="NCBI Taxonomy" id="1157616"/>
    <lineage>
        <taxon>Eukaryota</taxon>
        <taxon>Fungi</taxon>
        <taxon>Dikarya</taxon>
        <taxon>Ascomycota</taxon>
        <taxon>Pezizomycotina</taxon>
        <taxon>Dothideomycetes</taxon>
        <taxon>Dothideomycetidae</taxon>
        <taxon>Mycosphaerellales</taxon>
        <taxon>Teratosphaeriaceae</taxon>
        <taxon>Hortaea</taxon>
    </lineage>
</organism>
<comment type="similarity">
    <text evidence="1">Belongs to the NmrA-type oxidoreductase family. Isoflavone reductase subfamily.</text>
</comment>
<dbReference type="AlphaFoldDB" id="A0A1Z5ST66"/>
<reference evidence="5 6" key="1">
    <citation type="submission" date="2017-01" db="EMBL/GenBank/DDBJ databases">
        <title>The recent genome duplication of the halophilic yeast Hortaea werneckii: insights from long-read sequencing.</title>
        <authorList>
            <person name="Sinha S."/>
            <person name="Flibotte S."/>
            <person name="Neira M."/>
            <person name="Lenassi M."/>
            <person name="Gostincar C."/>
            <person name="Stajich J.E."/>
            <person name="Nislow C.E."/>
        </authorList>
    </citation>
    <scope>NUCLEOTIDE SEQUENCE [LARGE SCALE GENOMIC DNA]</scope>
    <source>
        <strain evidence="5 6">EXF-2000</strain>
    </source>
</reference>
<dbReference type="GO" id="GO:0016491">
    <property type="term" value="F:oxidoreductase activity"/>
    <property type="evidence" value="ECO:0007669"/>
    <property type="project" value="UniProtKB-KW"/>
</dbReference>
<evidence type="ECO:0000256" key="3">
    <source>
        <dbReference type="ARBA" id="ARBA00023002"/>
    </source>
</evidence>
<keyword evidence="3" id="KW-0560">Oxidoreductase</keyword>
<gene>
    <name evidence="5" type="ORF">BTJ68_12760</name>
</gene>
<sequence>MSSLSKVTLFGAGGTNIGYHLIRAFLADGAFQVTVLARSSSTSPYPPAVKLVKISDFEDREQLVQALKGQDVLISCVGPGAFAVQNNLVEACLEAGVKRFISTEWGFDNDDPACRELCPPVFGAKGEFVDDVLRPKEGDLEWTAVASSIWLDWALDTKFLGIDPEAHTVRYWRDGSAKWSATTLPYTAAAVVQILRNRRATANKRVFLSPFETSQREVVAELERQQGVKYDVLPFDADAEVAGAKQKWSTEKDMSSIYVTIPAVVLLPEYGTAFQTAAKSPIAEKMESMKLPQISAVEVVQGWVRSIDGVKT</sequence>
<protein>
    <recommendedName>
        <fullName evidence="4">NAD(P)-binding domain-containing protein</fullName>
    </recommendedName>
</protein>
<dbReference type="Gene3D" id="3.40.50.720">
    <property type="entry name" value="NAD(P)-binding Rossmann-like Domain"/>
    <property type="match status" value="1"/>
</dbReference>
<comment type="caution">
    <text evidence="5">The sequence shown here is derived from an EMBL/GenBank/DDBJ whole genome shotgun (WGS) entry which is preliminary data.</text>
</comment>
<dbReference type="VEuPathDB" id="FungiDB:BTJ68_12760"/>
<dbReference type="InParanoid" id="A0A1Z5ST66"/>
<dbReference type="PANTHER" id="PTHR47706">
    <property type="entry name" value="NMRA-LIKE FAMILY PROTEIN"/>
    <property type="match status" value="1"/>
</dbReference>
<proteinExistence type="inferred from homology"/>
<dbReference type="Proteomes" id="UP000194280">
    <property type="component" value="Unassembled WGS sequence"/>
</dbReference>
<dbReference type="InterPro" id="IPR016040">
    <property type="entry name" value="NAD(P)-bd_dom"/>
</dbReference>
<evidence type="ECO:0000313" key="6">
    <source>
        <dbReference type="Proteomes" id="UP000194280"/>
    </source>
</evidence>
<dbReference type="EMBL" id="MUNK01000265">
    <property type="protein sequence ID" value="OTA24004.1"/>
    <property type="molecule type" value="Genomic_DNA"/>
</dbReference>
<dbReference type="SUPFAM" id="SSF51735">
    <property type="entry name" value="NAD(P)-binding Rossmann-fold domains"/>
    <property type="match status" value="1"/>
</dbReference>
<dbReference type="Pfam" id="PF13460">
    <property type="entry name" value="NAD_binding_10"/>
    <property type="match status" value="1"/>
</dbReference>
<name>A0A1Z5ST66_HORWE</name>
<evidence type="ECO:0000256" key="1">
    <source>
        <dbReference type="ARBA" id="ARBA00005725"/>
    </source>
</evidence>
<dbReference type="Gene3D" id="3.90.25.10">
    <property type="entry name" value="UDP-galactose 4-epimerase, domain 1"/>
    <property type="match status" value="1"/>
</dbReference>
<feature type="domain" description="NAD(P)-binding" evidence="4">
    <location>
        <begin position="16"/>
        <end position="150"/>
    </location>
</feature>
<dbReference type="InterPro" id="IPR036291">
    <property type="entry name" value="NAD(P)-bd_dom_sf"/>
</dbReference>